<feature type="region of interest" description="Disordered" evidence="8">
    <location>
        <begin position="208"/>
        <end position="250"/>
    </location>
</feature>
<proteinExistence type="inferred from homology"/>
<dbReference type="Pfam" id="PF03876">
    <property type="entry name" value="SHS2_Rpb7-N"/>
    <property type="match status" value="1"/>
</dbReference>
<keyword evidence="3 7" id="KW-0240">DNA-directed RNA polymerase</keyword>
<evidence type="ECO:0000256" key="2">
    <source>
        <dbReference type="ARBA" id="ARBA00005930"/>
    </source>
</evidence>
<dbReference type="CDD" id="cd04328">
    <property type="entry name" value="RNAP_I_Rpa43_N"/>
    <property type="match status" value="1"/>
</dbReference>
<evidence type="ECO:0000256" key="3">
    <source>
        <dbReference type="ARBA" id="ARBA00022478"/>
    </source>
</evidence>
<dbReference type="PANTHER" id="PTHR12709:SF5">
    <property type="entry name" value="DNA-DIRECTED RNA POLYMERASE I SUBUNIT RPA43"/>
    <property type="match status" value="1"/>
</dbReference>
<dbReference type="InterPro" id="IPR041178">
    <property type="entry name" value="RPA43_OB"/>
</dbReference>
<evidence type="ECO:0000259" key="9">
    <source>
        <dbReference type="Pfam" id="PF03876"/>
    </source>
</evidence>
<comment type="similarity">
    <text evidence="2">Belongs to the eukaryotic RPA43 RNA polymerase subunit family.</text>
</comment>
<dbReference type="Proteomes" id="UP001276659">
    <property type="component" value="Unassembled WGS sequence"/>
</dbReference>
<evidence type="ECO:0000256" key="6">
    <source>
        <dbReference type="ARBA" id="ARBA00023242"/>
    </source>
</evidence>
<comment type="function">
    <text evidence="7">DNA-dependent RNA polymerase which catalyzes the transcription of DNA into RNA using the four ribonucleoside triphosphates as substrates.</text>
</comment>
<feature type="compositionally biased region" description="Acidic residues" evidence="8">
    <location>
        <begin position="225"/>
        <end position="235"/>
    </location>
</feature>
<feature type="compositionally biased region" description="Basic and acidic residues" evidence="8">
    <location>
        <begin position="287"/>
        <end position="305"/>
    </location>
</feature>
<evidence type="ECO:0000256" key="1">
    <source>
        <dbReference type="ARBA" id="ARBA00004604"/>
    </source>
</evidence>
<comment type="subcellular location">
    <subcellularLocation>
        <location evidence="1">Nucleus</location>
        <location evidence="1">Nucleolus</location>
    </subcellularLocation>
</comment>
<dbReference type="InterPro" id="IPR045113">
    <property type="entry name" value="Rpb7-like"/>
</dbReference>
<evidence type="ECO:0000256" key="8">
    <source>
        <dbReference type="SAM" id="MobiDB-lite"/>
    </source>
</evidence>
<dbReference type="AlphaFoldDB" id="A0AAE0DKU9"/>
<evidence type="ECO:0000256" key="5">
    <source>
        <dbReference type="ARBA" id="ARBA00023163"/>
    </source>
</evidence>
<dbReference type="PANTHER" id="PTHR12709">
    <property type="entry name" value="DNA-DIRECTED RNA POLYMERASE II, III"/>
    <property type="match status" value="1"/>
</dbReference>
<evidence type="ECO:0000256" key="4">
    <source>
        <dbReference type="ARBA" id="ARBA00022553"/>
    </source>
</evidence>
<evidence type="ECO:0000313" key="11">
    <source>
        <dbReference type="EMBL" id="KAK3173742.1"/>
    </source>
</evidence>
<dbReference type="GO" id="GO:0005736">
    <property type="term" value="C:RNA polymerase I complex"/>
    <property type="evidence" value="ECO:0007669"/>
    <property type="project" value="TreeGrafter"/>
</dbReference>
<keyword evidence="12" id="KW-1185">Reference proteome</keyword>
<keyword evidence="5 7" id="KW-0804">Transcription</keyword>
<dbReference type="Gene3D" id="2.40.50.1060">
    <property type="match status" value="1"/>
</dbReference>
<feature type="domain" description="RPA43 OB" evidence="10">
    <location>
        <begin position="162"/>
        <end position="286"/>
    </location>
</feature>
<keyword evidence="6 7" id="KW-0539">Nucleus</keyword>
<dbReference type="InterPro" id="IPR041901">
    <property type="entry name" value="RNAP_I_Rpa43_N"/>
</dbReference>
<organism evidence="11 12">
    <name type="scientific">Lepraria neglecta</name>
    <dbReference type="NCBI Taxonomy" id="209136"/>
    <lineage>
        <taxon>Eukaryota</taxon>
        <taxon>Fungi</taxon>
        <taxon>Dikarya</taxon>
        <taxon>Ascomycota</taxon>
        <taxon>Pezizomycotina</taxon>
        <taxon>Lecanoromycetes</taxon>
        <taxon>OSLEUM clade</taxon>
        <taxon>Lecanoromycetidae</taxon>
        <taxon>Lecanorales</taxon>
        <taxon>Lecanorineae</taxon>
        <taxon>Stereocaulaceae</taxon>
        <taxon>Lepraria</taxon>
    </lineage>
</organism>
<feature type="compositionally biased region" description="Basic residues" evidence="8">
    <location>
        <begin position="44"/>
        <end position="55"/>
    </location>
</feature>
<feature type="domain" description="RNA polymerase Rpb7-like N-terminal" evidence="9">
    <location>
        <begin position="81"/>
        <end position="130"/>
    </location>
</feature>
<sequence length="348" mass="39426">MSMEIDSPQLPRPKKHKKSKNKDVENSEKKRKRRNSDDITLVSHTKKHKSKHHSKPPIAHDSPPIPLESPIDSPFFQQASSLYLPLPPIAQRHALQGICAEHLSPLILTYYPPFHGVIISYSNARLSSDSETKASNPAYSRAIDEYAASFIWLTADFLVFKPQKGTVIEGYVNLQNESNLGLVCWNFFNASIEKKRLPKGWKWVTGGLKPPGRRKLKKPAKSVESDSEEDSENDAEAEKEPIEDTQGYFQDAQGKKIEGLVRFRVKNIEASRSMDRETGFLSIEGTKLSEQEEKDLQEQEAMRTPDRRKRQLNRNAEPRDAMSGALTNGYDGAMDVDSNPSLKHRAKY</sequence>
<dbReference type="FunFam" id="3.30.1490.120:FF:000004">
    <property type="entry name" value="RNA polymerase I subunit Rpa43"/>
    <property type="match status" value="1"/>
</dbReference>
<reference evidence="11" key="1">
    <citation type="submission" date="2022-11" db="EMBL/GenBank/DDBJ databases">
        <title>Chromosomal genome sequence assembly and mating type (MAT) locus characterization of the leprose asexual lichenized fungus Lepraria neglecta (Nyl.) Erichsen.</title>
        <authorList>
            <person name="Allen J.L."/>
            <person name="Pfeffer B."/>
        </authorList>
    </citation>
    <scope>NUCLEOTIDE SEQUENCE</scope>
    <source>
        <strain evidence="11">Allen 5258</strain>
    </source>
</reference>
<dbReference type="GO" id="GO:0006361">
    <property type="term" value="P:transcription initiation at RNA polymerase I promoter"/>
    <property type="evidence" value="ECO:0007669"/>
    <property type="project" value="UniProtKB-ARBA"/>
</dbReference>
<dbReference type="GO" id="GO:0006362">
    <property type="term" value="P:transcription elongation by RNA polymerase I"/>
    <property type="evidence" value="ECO:0007669"/>
    <property type="project" value="UniProtKB-ARBA"/>
</dbReference>
<evidence type="ECO:0000259" key="10">
    <source>
        <dbReference type="Pfam" id="PF17875"/>
    </source>
</evidence>
<accession>A0AAE0DKU9</accession>
<evidence type="ECO:0000313" key="12">
    <source>
        <dbReference type="Proteomes" id="UP001276659"/>
    </source>
</evidence>
<protein>
    <recommendedName>
        <fullName evidence="7">DNA-directed RNA polymerase subunit</fullName>
    </recommendedName>
</protein>
<dbReference type="EMBL" id="JASNWA010000007">
    <property type="protein sequence ID" value="KAK3173742.1"/>
    <property type="molecule type" value="Genomic_DNA"/>
</dbReference>
<feature type="region of interest" description="Disordered" evidence="8">
    <location>
        <begin position="1"/>
        <end position="64"/>
    </location>
</feature>
<dbReference type="InterPro" id="IPR036898">
    <property type="entry name" value="RNA_pol_Rpb7-like_N_sf"/>
</dbReference>
<dbReference type="InterPro" id="IPR005576">
    <property type="entry name" value="Rpb7-like_N"/>
</dbReference>
<gene>
    <name evidence="11" type="ORF">OEA41_007074</name>
</gene>
<comment type="caution">
    <text evidence="11">The sequence shown here is derived from an EMBL/GenBank/DDBJ whole genome shotgun (WGS) entry which is preliminary data.</text>
</comment>
<dbReference type="Gene3D" id="3.30.1490.120">
    <property type="entry name" value="RNA polymerase Rpb7-like, N-terminal domain"/>
    <property type="match status" value="1"/>
</dbReference>
<feature type="compositionally biased region" description="Basic residues" evidence="8">
    <location>
        <begin position="211"/>
        <end position="220"/>
    </location>
</feature>
<dbReference type="Pfam" id="PF17875">
    <property type="entry name" value="RPA43_OB"/>
    <property type="match status" value="1"/>
</dbReference>
<evidence type="ECO:0000256" key="7">
    <source>
        <dbReference type="RuleBase" id="RU369086"/>
    </source>
</evidence>
<keyword evidence="4" id="KW-0597">Phosphoprotein</keyword>
<feature type="region of interest" description="Disordered" evidence="8">
    <location>
        <begin position="281"/>
        <end position="348"/>
    </location>
</feature>
<name>A0AAE0DKU9_9LECA</name>